<feature type="transmembrane region" description="Helical" evidence="19">
    <location>
        <begin position="112"/>
        <end position="131"/>
    </location>
</feature>
<name>A0ABZ2LYN2_9BACT</name>
<comment type="similarity">
    <text evidence="4 19">Belongs to the CobS family.</text>
</comment>
<accession>A0ABZ2LYN2</accession>
<evidence type="ECO:0000256" key="17">
    <source>
        <dbReference type="ARBA" id="ARBA00048623"/>
    </source>
</evidence>
<comment type="catalytic activity">
    <reaction evidence="17 19">
        <text>alpha-ribazole + adenosylcob(III)inamide-GDP = adenosylcob(III)alamin + GMP + H(+)</text>
        <dbReference type="Rhea" id="RHEA:16049"/>
        <dbReference type="ChEBI" id="CHEBI:10329"/>
        <dbReference type="ChEBI" id="CHEBI:15378"/>
        <dbReference type="ChEBI" id="CHEBI:18408"/>
        <dbReference type="ChEBI" id="CHEBI:58115"/>
        <dbReference type="ChEBI" id="CHEBI:60487"/>
        <dbReference type="EC" id="2.7.8.26"/>
    </reaction>
</comment>
<evidence type="ECO:0000256" key="6">
    <source>
        <dbReference type="ARBA" id="ARBA00015850"/>
    </source>
</evidence>
<keyword evidence="10 19" id="KW-0812">Transmembrane</keyword>
<evidence type="ECO:0000256" key="15">
    <source>
        <dbReference type="ARBA" id="ARBA00032605"/>
    </source>
</evidence>
<evidence type="ECO:0000256" key="18">
    <source>
        <dbReference type="ARBA" id="ARBA00049504"/>
    </source>
</evidence>
<evidence type="ECO:0000256" key="4">
    <source>
        <dbReference type="ARBA" id="ARBA00010561"/>
    </source>
</evidence>
<evidence type="ECO:0000256" key="5">
    <source>
        <dbReference type="ARBA" id="ARBA00013200"/>
    </source>
</evidence>
<keyword evidence="7 19" id="KW-1003">Cell membrane</keyword>
<comment type="subcellular location">
    <subcellularLocation>
        <location evidence="2 19">Cell membrane</location>
        <topology evidence="2 19">Multi-pass membrane protein</topology>
    </subcellularLocation>
</comment>
<keyword evidence="21" id="KW-1185">Reference proteome</keyword>
<evidence type="ECO:0000256" key="13">
    <source>
        <dbReference type="ARBA" id="ARBA00023136"/>
    </source>
</evidence>
<evidence type="ECO:0000256" key="3">
    <source>
        <dbReference type="ARBA" id="ARBA00004663"/>
    </source>
</evidence>
<keyword evidence="9 19" id="KW-0808">Transferase</keyword>
<evidence type="ECO:0000256" key="8">
    <source>
        <dbReference type="ARBA" id="ARBA00022573"/>
    </source>
</evidence>
<comment type="pathway">
    <text evidence="3 19">Cofactor biosynthesis; adenosylcobalamin biosynthesis; adenosylcobalamin from cob(II)yrinate a,c-diamide: step 7/7.</text>
</comment>
<dbReference type="PANTHER" id="PTHR34148:SF1">
    <property type="entry name" value="ADENOSYLCOBINAMIDE-GDP RIBAZOLETRANSFERASE"/>
    <property type="match status" value="1"/>
</dbReference>
<sequence>MAAGWPPYLRGVRAAVTLLTRLPVGGFPYSEADWRWSAAYLPLVGAFLGAVLGGVWLLTVRAGPAVAAVVVLAMSLLLTGAMHEDGLADTADALGGATTRERMFAILKDSRIGTFGSAALAVSLLLRAALLARLAEIAPIVLVFANAGARLVPVWLMAALPYVTDAAVAKSSAIAAAGRVQVAVATVIFGALACGVCMMHALSAVELGAALVSVVLAGWLCAARFRARAGGITGDFLGAAEQVSECVLLLAVAVARGGAS</sequence>
<feature type="transmembrane region" description="Helical" evidence="19">
    <location>
        <begin position="65"/>
        <end position="82"/>
    </location>
</feature>
<evidence type="ECO:0000313" key="20">
    <source>
        <dbReference type="EMBL" id="WXB15445.1"/>
    </source>
</evidence>
<reference evidence="20 21" key="1">
    <citation type="submission" date="2021-12" db="EMBL/GenBank/DDBJ databases">
        <title>Discovery of the Pendulisporaceae a myxobacterial family with distinct sporulation behavior and unique specialized metabolism.</title>
        <authorList>
            <person name="Garcia R."/>
            <person name="Popoff A."/>
            <person name="Bader C.D."/>
            <person name="Loehr J."/>
            <person name="Walesch S."/>
            <person name="Walt C."/>
            <person name="Boldt J."/>
            <person name="Bunk B."/>
            <person name="Haeckl F.J.F.P.J."/>
            <person name="Gunesch A.P."/>
            <person name="Birkelbach J."/>
            <person name="Nuebel U."/>
            <person name="Pietschmann T."/>
            <person name="Bach T."/>
            <person name="Mueller R."/>
        </authorList>
    </citation>
    <scope>NUCLEOTIDE SEQUENCE [LARGE SCALE GENOMIC DNA]</scope>
    <source>
        <strain evidence="20 21">MSr11954</strain>
    </source>
</reference>
<feature type="transmembrane region" description="Helical" evidence="19">
    <location>
        <begin position="180"/>
        <end position="201"/>
    </location>
</feature>
<dbReference type="Proteomes" id="UP001370348">
    <property type="component" value="Chromosome"/>
</dbReference>
<protein>
    <recommendedName>
        <fullName evidence="6 19">Adenosylcobinamide-GDP ribazoletransferase</fullName>
        <ecNumber evidence="5 19">2.7.8.26</ecNumber>
    </recommendedName>
    <alternativeName>
        <fullName evidence="16 19">Cobalamin synthase</fullName>
    </alternativeName>
    <alternativeName>
        <fullName evidence="15 19">Cobalamin-5'-phosphate synthase</fullName>
    </alternativeName>
</protein>
<evidence type="ECO:0000256" key="19">
    <source>
        <dbReference type="HAMAP-Rule" id="MF_00719"/>
    </source>
</evidence>
<dbReference type="EC" id="2.7.8.26" evidence="5 19"/>
<evidence type="ECO:0000256" key="16">
    <source>
        <dbReference type="ARBA" id="ARBA00032853"/>
    </source>
</evidence>
<evidence type="ECO:0000256" key="12">
    <source>
        <dbReference type="ARBA" id="ARBA00022989"/>
    </source>
</evidence>
<dbReference type="InterPro" id="IPR003805">
    <property type="entry name" value="CobS"/>
</dbReference>
<feature type="transmembrane region" description="Helical" evidence="19">
    <location>
        <begin position="137"/>
        <end position="160"/>
    </location>
</feature>
<dbReference type="RefSeq" id="WP_394825073.1">
    <property type="nucleotide sequence ID" value="NZ_CP089984.1"/>
</dbReference>
<keyword evidence="13 19" id="KW-0472">Membrane</keyword>
<proteinExistence type="inferred from homology"/>
<evidence type="ECO:0000256" key="14">
    <source>
        <dbReference type="ARBA" id="ARBA00025228"/>
    </source>
</evidence>
<evidence type="ECO:0000256" key="11">
    <source>
        <dbReference type="ARBA" id="ARBA00022842"/>
    </source>
</evidence>
<feature type="transmembrane region" description="Helical" evidence="19">
    <location>
        <begin position="38"/>
        <end position="59"/>
    </location>
</feature>
<dbReference type="HAMAP" id="MF_00719">
    <property type="entry name" value="CobS"/>
    <property type="match status" value="1"/>
</dbReference>
<comment type="function">
    <text evidence="14 19">Joins adenosylcobinamide-GDP and alpha-ribazole to generate adenosylcobalamin (Ado-cobalamin). Also synthesizes adenosylcobalamin 5'-phosphate from adenosylcobinamide-GDP and alpha-ribazole 5'-phosphate.</text>
</comment>
<dbReference type="EMBL" id="CP089984">
    <property type="protein sequence ID" value="WXB15445.1"/>
    <property type="molecule type" value="Genomic_DNA"/>
</dbReference>
<comment type="catalytic activity">
    <reaction evidence="18 19">
        <text>alpha-ribazole 5'-phosphate + adenosylcob(III)inamide-GDP = adenosylcob(III)alamin 5'-phosphate + GMP + H(+)</text>
        <dbReference type="Rhea" id="RHEA:23560"/>
        <dbReference type="ChEBI" id="CHEBI:15378"/>
        <dbReference type="ChEBI" id="CHEBI:57918"/>
        <dbReference type="ChEBI" id="CHEBI:58115"/>
        <dbReference type="ChEBI" id="CHEBI:60487"/>
        <dbReference type="ChEBI" id="CHEBI:60493"/>
        <dbReference type="EC" id="2.7.8.26"/>
    </reaction>
</comment>
<keyword evidence="8 19" id="KW-0169">Cobalamin biosynthesis</keyword>
<dbReference type="PANTHER" id="PTHR34148">
    <property type="entry name" value="ADENOSYLCOBINAMIDE-GDP RIBAZOLETRANSFERASE"/>
    <property type="match status" value="1"/>
</dbReference>
<evidence type="ECO:0000256" key="2">
    <source>
        <dbReference type="ARBA" id="ARBA00004651"/>
    </source>
</evidence>
<organism evidence="20 21">
    <name type="scientific">Pendulispora albinea</name>
    <dbReference type="NCBI Taxonomy" id="2741071"/>
    <lineage>
        <taxon>Bacteria</taxon>
        <taxon>Pseudomonadati</taxon>
        <taxon>Myxococcota</taxon>
        <taxon>Myxococcia</taxon>
        <taxon>Myxococcales</taxon>
        <taxon>Sorangiineae</taxon>
        <taxon>Pendulisporaceae</taxon>
        <taxon>Pendulispora</taxon>
    </lineage>
</organism>
<comment type="cofactor">
    <cofactor evidence="1 19">
        <name>Mg(2+)</name>
        <dbReference type="ChEBI" id="CHEBI:18420"/>
    </cofactor>
</comment>
<gene>
    <name evidence="19" type="primary">cobS</name>
    <name evidence="20" type="ORF">LZC94_47445</name>
</gene>
<evidence type="ECO:0000256" key="7">
    <source>
        <dbReference type="ARBA" id="ARBA00022475"/>
    </source>
</evidence>
<keyword evidence="12 19" id="KW-1133">Transmembrane helix</keyword>
<keyword evidence="11 19" id="KW-0460">Magnesium</keyword>
<evidence type="ECO:0000313" key="21">
    <source>
        <dbReference type="Proteomes" id="UP001370348"/>
    </source>
</evidence>
<dbReference type="Pfam" id="PF02654">
    <property type="entry name" value="CobS"/>
    <property type="match status" value="1"/>
</dbReference>
<evidence type="ECO:0000256" key="10">
    <source>
        <dbReference type="ARBA" id="ARBA00022692"/>
    </source>
</evidence>
<feature type="transmembrane region" description="Helical" evidence="19">
    <location>
        <begin position="207"/>
        <end position="225"/>
    </location>
</feature>
<evidence type="ECO:0000256" key="1">
    <source>
        <dbReference type="ARBA" id="ARBA00001946"/>
    </source>
</evidence>
<evidence type="ECO:0000256" key="9">
    <source>
        <dbReference type="ARBA" id="ARBA00022679"/>
    </source>
</evidence>